<reference evidence="11" key="1">
    <citation type="journal article" date="2016" name="Sci. Rep.">
        <title>Molecular characterization of firefly nuptial gifts: a multi-omics approach sheds light on postcopulatory sexual selection.</title>
        <authorList>
            <person name="Al-Wathiqui N."/>
            <person name="Fallon T.R."/>
            <person name="South A."/>
            <person name="Weng J.K."/>
            <person name="Lewis S.M."/>
        </authorList>
    </citation>
    <scope>NUCLEOTIDE SEQUENCE</scope>
</reference>
<keyword evidence="5" id="KW-0804">Transcription</keyword>
<dbReference type="CDD" id="cd00086">
    <property type="entry name" value="homeodomain"/>
    <property type="match status" value="1"/>
</dbReference>
<feature type="domain" description="Homeobox" evidence="10">
    <location>
        <begin position="48"/>
        <end position="111"/>
    </location>
</feature>
<dbReference type="InterPro" id="IPR008422">
    <property type="entry name" value="KN_HD"/>
</dbReference>
<comment type="similarity">
    <text evidence="7">Belongs to the TALE/TGIF homeobox family.</text>
</comment>
<evidence type="ECO:0000256" key="9">
    <source>
        <dbReference type="SAM" id="MobiDB-lite"/>
    </source>
</evidence>
<protein>
    <recommendedName>
        <fullName evidence="10">Homeobox domain-containing protein</fullName>
    </recommendedName>
</protein>
<feature type="DNA-binding region" description="Homeobox" evidence="8">
    <location>
        <begin position="50"/>
        <end position="112"/>
    </location>
</feature>
<dbReference type="EMBL" id="GEZM01046142">
    <property type="protein sequence ID" value="JAV77484.1"/>
    <property type="molecule type" value="Transcribed_RNA"/>
</dbReference>
<dbReference type="Proteomes" id="UP000327044">
    <property type="component" value="Unassembled WGS sequence"/>
</dbReference>
<dbReference type="SUPFAM" id="SSF46689">
    <property type="entry name" value="Homeodomain-like"/>
    <property type="match status" value="1"/>
</dbReference>
<dbReference type="InterPro" id="IPR001356">
    <property type="entry name" value="HD"/>
</dbReference>
<evidence type="ECO:0000259" key="10">
    <source>
        <dbReference type="PROSITE" id="PS50071"/>
    </source>
</evidence>
<dbReference type="GO" id="GO:0009887">
    <property type="term" value="P:animal organ morphogenesis"/>
    <property type="evidence" value="ECO:0007669"/>
    <property type="project" value="UniProtKB-ARBA"/>
</dbReference>
<evidence type="ECO:0000313" key="11">
    <source>
        <dbReference type="EMBL" id="JAV77485.1"/>
    </source>
</evidence>
<accession>A0A1Y1LZL2</accession>
<dbReference type="FunFam" id="1.10.10.60:FF:000059">
    <property type="entry name" value="TGFB-induced factor homeobox 1"/>
    <property type="match status" value="1"/>
</dbReference>
<dbReference type="SMART" id="SM00389">
    <property type="entry name" value="HOX"/>
    <property type="match status" value="1"/>
</dbReference>
<feature type="compositionally biased region" description="Acidic residues" evidence="9">
    <location>
        <begin position="162"/>
        <end position="171"/>
    </location>
</feature>
<sequence length="354" mass="41035">MASTEEFLLQDTVIDQNYQSASSADDNDSASEEIVQFVDGPYLNMKANTVRRGRGHLPKDSVKILKNWLYEHRFNAYPSEIEKLTLSQVTNLTILQVSNWFINARRRYLPEMMRREGYDSNLFTNPRRGKKQKTQLQEHQQYIRDSKYIRLDHSYNEAELCQSDDEQEIDLQSESSSPKQEKFNPWRTDIHYGLIIDTPTSKNKRKSDKPQTEVGELSKLIKSENTSNIIYLQNGMAKNVVLKVMPTTIAEDKFGNELYDASDDEDEYYEEAINPDDLRLQREIKVEQLGDSDSEIQDDTFLSESIFAPPLDQDDRDEHDVFVNEITIEDCNNVELTCDDTDKVVDAESDLKTL</sequence>
<dbReference type="AlphaFoldDB" id="A0A1Y1LZL2"/>
<keyword evidence="6 8" id="KW-0539">Nucleus</keyword>
<dbReference type="GO" id="GO:0006355">
    <property type="term" value="P:regulation of DNA-templated transcription"/>
    <property type="evidence" value="ECO:0007669"/>
    <property type="project" value="InterPro"/>
</dbReference>
<dbReference type="InterPro" id="IPR050224">
    <property type="entry name" value="TALE_homeobox"/>
</dbReference>
<evidence type="ECO:0000256" key="2">
    <source>
        <dbReference type="ARBA" id="ARBA00023015"/>
    </source>
</evidence>
<evidence type="ECO:0000313" key="13">
    <source>
        <dbReference type="Proteomes" id="UP000327044"/>
    </source>
</evidence>
<evidence type="ECO:0000256" key="8">
    <source>
        <dbReference type="PROSITE-ProRule" id="PRU00108"/>
    </source>
</evidence>
<keyword evidence="2" id="KW-0805">Transcription regulation</keyword>
<comment type="subcellular location">
    <subcellularLocation>
        <location evidence="1 8">Nucleus</location>
    </subcellularLocation>
</comment>
<dbReference type="GO" id="GO:0048646">
    <property type="term" value="P:anatomical structure formation involved in morphogenesis"/>
    <property type="evidence" value="ECO:0007669"/>
    <property type="project" value="UniProtKB-ARBA"/>
</dbReference>
<dbReference type="InParanoid" id="A0A1Y1LZL2"/>
<keyword evidence="4 8" id="KW-0371">Homeobox</keyword>
<dbReference type="Gene3D" id="1.10.10.60">
    <property type="entry name" value="Homeodomain-like"/>
    <property type="match status" value="1"/>
</dbReference>
<evidence type="ECO:0000256" key="1">
    <source>
        <dbReference type="ARBA" id="ARBA00004123"/>
    </source>
</evidence>
<dbReference type="GO" id="GO:0000987">
    <property type="term" value="F:cis-regulatory region sequence-specific DNA binding"/>
    <property type="evidence" value="ECO:0007669"/>
    <property type="project" value="UniProtKB-ARBA"/>
</dbReference>
<organism evidence="11">
    <name type="scientific">Photinus pyralis</name>
    <name type="common">Common eastern firefly</name>
    <name type="synonym">Lampyris pyralis</name>
    <dbReference type="NCBI Taxonomy" id="7054"/>
    <lineage>
        <taxon>Eukaryota</taxon>
        <taxon>Metazoa</taxon>
        <taxon>Ecdysozoa</taxon>
        <taxon>Arthropoda</taxon>
        <taxon>Hexapoda</taxon>
        <taxon>Insecta</taxon>
        <taxon>Pterygota</taxon>
        <taxon>Neoptera</taxon>
        <taxon>Endopterygota</taxon>
        <taxon>Coleoptera</taxon>
        <taxon>Polyphaga</taxon>
        <taxon>Elateriformia</taxon>
        <taxon>Elateroidea</taxon>
        <taxon>Lampyridae</taxon>
        <taxon>Lampyrinae</taxon>
        <taxon>Photinus</taxon>
    </lineage>
</organism>
<dbReference type="OrthoDB" id="10056939at2759"/>
<dbReference type="PROSITE" id="PS50071">
    <property type="entry name" value="HOMEOBOX_2"/>
    <property type="match status" value="1"/>
</dbReference>
<proteinExistence type="inferred from homology"/>
<evidence type="ECO:0000256" key="5">
    <source>
        <dbReference type="ARBA" id="ARBA00023163"/>
    </source>
</evidence>
<dbReference type="EMBL" id="VVIM01000006">
    <property type="protein sequence ID" value="KAB0798252.1"/>
    <property type="molecule type" value="Genomic_DNA"/>
</dbReference>
<name>A0A1Y1LZL2_PHOPY</name>
<dbReference type="EMBL" id="GEZM01046141">
    <property type="protein sequence ID" value="JAV77485.1"/>
    <property type="molecule type" value="Transcribed_RNA"/>
</dbReference>
<keyword evidence="13" id="KW-1185">Reference proteome</keyword>
<dbReference type="PANTHER" id="PTHR11850">
    <property type="entry name" value="HOMEOBOX PROTEIN TRANSCRIPTION FACTORS"/>
    <property type="match status" value="1"/>
</dbReference>
<evidence type="ECO:0000256" key="4">
    <source>
        <dbReference type="ARBA" id="ARBA00023155"/>
    </source>
</evidence>
<reference evidence="12 13" key="2">
    <citation type="journal article" date="2018" name="Elife">
        <title>Firefly genomes illuminate parallel origins of bioluminescence in beetles.</title>
        <authorList>
            <person name="Fallon T.R."/>
            <person name="Lower S.E."/>
            <person name="Chang C.H."/>
            <person name="Bessho-Uehara M."/>
            <person name="Martin G.J."/>
            <person name="Bewick A.J."/>
            <person name="Behringer M."/>
            <person name="Debat H.J."/>
            <person name="Wong I."/>
            <person name="Day J.C."/>
            <person name="Suvorov A."/>
            <person name="Silva C.J."/>
            <person name="Stanger-Hall K.F."/>
            <person name="Hall D.W."/>
            <person name="Schmitz R.J."/>
            <person name="Nelson D.R."/>
            <person name="Lewis S.M."/>
            <person name="Shigenobu S."/>
            <person name="Bybee S.M."/>
            <person name="Larracuente A.M."/>
            <person name="Oba Y."/>
            <person name="Weng J.K."/>
        </authorList>
    </citation>
    <scope>NUCLEOTIDE SEQUENCE [LARGE SCALE GENOMIC DNA]</scope>
    <source>
        <strain evidence="12">1611_PpyrPB1</strain>
        <tissue evidence="12">Whole body</tissue>
    </source>
</reference>
<keyword evidence="3 8" id="KW-0238">DNA-binding</keyword>
<dbReference type="GO" id="GO:0005634">
    <property type="term" value="C:nucleus"/>
    <property type="evidence" value="ECO:0007669"/>
    <property type="project" value="UniProtKB-SubCell"/>
</dbReference>
<evidence type="ECO:0000256" key="7">
    <source>
        <dbReference type="ARBA" id="ARBA00038021"/>
    </source>
</evidence>
<evidence type="ECO:0000313" key="12">
    <source>
        <dbReference type="EMBL" id="KAB0798252.1"/>
    </source>
</evidence>
<evidence type="ECO:0000256" key="3">
    <source>
        <dbReference type="ARBA" id="ARBA00023125"/>
    </source>
</evidence>
<dbReference type="GO" id="GO:0001654">
    <property type="term" value="P:eye development"/>
    <property type="evidence" value="ECO:0007669"/>
    <property type="project" value="UniProtKB-ARBA"/>
</dbReference>
<feature type="region of interest" description="Disordered" evidence="9">
    <location>
        <begin position="162"/>
        <end position="184"/>
    </location>
</feature>
<dbReference type="InterPro" id="IPR009057">
    <property type="entry name" value="Homeodomain-like_sf"/>
</dbReference>
<evidence type="ECO:0000256" key="6">
    <source>
        <dbReference type="ARBA" id="ARBA00023242"/>
    </source>
</evidence>
<gene>
    <name evidence="12" type="ORF">PPYR_09245</name>
</gene>
<dbReference type="Pfam" id="PF05920">
    <property type="entry name" value="Homeobox_KN"/>
    <property type="match status" value="1"/>
</dbReference>
<reference evidence="12" key="3">
    <citation type="submission" date="2019-08" db="EMBL/GenBank/DDBJ databases">
        <authorList>
            <consortium name="Photinus pyralis genome working group"/>
            <person name="Fallon T.R."/>
            <person name="Sander Lower S.E."/>
            <person name="Weng J.-K."/>
        </authorList>
    </citation>
    <scope>NUCLEOTIDE SEQUENCE</scope>
    <source>
        <strain evidence="12">1611_PpyrPB1</strain>
        <tissue evidence="12">Whole body</tissue>
    </source>
</reference>